<dbReference type="RefSeq" id="WP_163691284.1">
    <property type="nucleotide sequence ID" value="NZ_FXTW01000001.1"/>
</dbReference>
<keyword evidence="6 9" id="KW-0822">Tryptophan biosynthesis</keyword>
<dbReference type="CDD" id="cd00405">
    <property type="entry name" value="PRAI"/>
    <property type="match status" value="1"/>
</dbReference>
<dbReference type="InterPro" id="IPR044643">
    <property type="entry name" value="TrpF_fam"/>
</dbReference>
<dbReference type="InterPro" id="IPR013785">
    <property type="entry name" value="Aldolase_TIM"/>
</dbReference>
<dbReference type="SUPFAM" id="SSF51366">
    <property type="entry name" value="Ribulose-phoshate binding barrel"/>
    <property type="match status" value="1"/>
</dbReference>
<evidence type="ECO:0000256" key="5">
    <source>
        <dbReference type="ARBA" id="ARBA00022605"/>
    </source>
</evidence>
<keyword evidence="8 9" id="KW-0413">Isomerase</keyword>
<proteinExistence type="inferred from homology"/>
<dbReference type="HAMAP" id="MF_00135">
    <property type="entry name" value="PRAI"/>
    <property type="match status" value="1"/>
</dbReference>
<dbReference type="UniPathway" id="UPA00035">
    <property type="reaction ID" value="UER00042"/>
</dbReference>
<dbReference type="PANTHER" id="PTHR42894:SF1">
    <property type="entry name" value="N-(5'-PHOSPHORIBOSYL)ANTHRANILATE ISOMERASE"/>
    <property type="match status" value="1"/>
</dbReference>
<comment type="similarity">
    <text evidence="9">Belongs to the TrpF family.</text>
</comment>
<dbReference type="GO" id="GO:0004640">
    <property type="term" value="F:phosphoribosylanthranilate isomerase activity"/>
    <property type="evidence" value="ECO:0007669"/>
    <property type="project" value="UniProtKB-UniRule"/>
</dbReference>
<keyword evidence="12" id="KW-1185">Reference proteome</keyword>
<dbReference type="InterPro" id="IPR011060">
    <property type="entry name" value="RibuloseP-bd_barrel"/>
</dbReference>
<comment type="pathway">
    <text evidence="2 9">Amino-acid biosynthesis; L-tryptophan biosynthesis; L-tryptophan from chorismate: step 3/5.</text>
</comment>
<dbReference type="EC" id="5.3.1.24" evidence="3 9"/>
<dbReference type="AlphaFoldDB" id="A0A6P0U9M8"/>
<evidence type="ECO:0000256" key="1">
    <source>
        <dbReference type="ARBA" id="ARBA00001164"/>
    </source>
</evidence>
<evidence type="ECO:0000256" key="7">
    <source>
        <dbReference type="ARBA" id="ARBA00023141"/>
    </source>
</evidence>
<dbReference type="Pfam" id="PF00697">
    <property type="entry name" value="PRAI"/>
    <property type="match status" value="1"/>
</dbReference>
<comment type="catalytic activity">
    <reaction evidence="1 9">
        <text>N-(5-phospho-beta-D-ribosyl)anthranilate = 1-(2-carboxyphenylamino)-1-deoxy-D-ribulose 5-phosphate</text>
        <dbReference type="Rhea" id="RHEA:21540"/>
        <dbReference type="ChEBI" id="CHEBI:18277"/>
        <dbReference type="ChEBI" id="CHEBI:58613"/>
        <dbReference type="EC" id="5.3.1.24"/>
    </reaction>
</comment>
<evidence type="ECO:0000256" key="2">
    <source>
        <dbReference type="ARBA" id="ARBA00004664"/>
    </source>
</evidence>
<comment type="caution">
    <text evidence="11">The sequence shown here is derived from an EMBL/GenBank/DDBJ whole genome shotgun (WGS) entry which is preliminary data.</text>
</comment>
<accession>A0A6P0U9M8</accession>
<name>A0A6P0U9M8_9FLAO</name>
<dbReference type="GO" id="GO:0000162">
    <property type="term" value="P:L-tryptophan biosynthetic process"/>
    <property type="evidence" value="ECO:0007669"/>
    <property type="project" value="UniProtKB-UniRule"/>
</dbReference>
<evidence type="ECO:0000256" key="6">
    <source>
        <dbReference type="ARBA" id="ARBA00022822"/>
    </source>
</evidence>
<dbReference type="InterPro" id="IPR001240">
    <property type="entry name" value="PRAI_dom"/>
</dbReference>
<keyword evidence="5 9" id="KW-0028">Amino-acid biosynthesis</keyword>
<reference evidence="11 12" key="1">
    <citation type="submission" date="2020-01" db="EMBL/GenBank/DDBJ databases">
        <title>Muriicola jejuensis KCTC 22299.</title>
        <authorList>
            <person name="Wang G."/>
        </authorList>
    </citation>
    <scope>NUCLEOTIDE SEQUENCE [LARGE SCALE GENOMIC DNA]</scope>
    <source>
        <strain evidence="11 12">KCTC 22299</strain>
    </source>
</reference>
<dbReference type="PANTHER" id="PTHR42894">
    <property type="entry name" value="N-(5'-PHOSPHORIBOSYL)ANTHRANILATE ISOMERASE"/>
    <property type="match status" value="1"/>
</dbReference>
<evidence type="ECO:0000259" key="10">
    <source>
        <dbReference type="Pfam" id="PF00697"/>
    </source>
</evidence>
<evidence type="ECO:0000256" key="4">
    <source>
        <dbReference type="ARBA" id="ARBA00022272"/>
    </source>
</evidence>
<protein>
    <recommendedName>
        <fullName evidence="4 9">N-(5'-phosphoribosyl)anthranilate isomerase</fullName>
        <shortName evidence="9">PRAI</shortName>
        <ecNumber evidence="3 9">5.3.1.24</ecNumber>
    </recommendedName>
</protein>
<keyword evidence="7 9" id="KW-0057">Aromatic amino acid biosynthesis</keyword>
<feature type="domain" description="N-(5'phosphoribosyl) anthranilate isomerase (PRAI)" evidence="10">
    <location>
        <begin position="4"/>
        <end position="215"/>
    </location>
</feature>
<dbReference type="EMBL" id="JAABOP010000001">
    <property type="protein sequence ID" value="NER09220.1"/>
    <property type="molecule type" value="Genomic_DNA"/>
</dbReference>
<sequence length="218" mass="24543">MKIKVCGMKFPENMQEVASLRPDYLGFIFWEPSPRYFSGSLPELPDHIRKVGVFVDAPIPYILEKTRDHSLDMIQLHGDESPDFCISLKEELSTVIEHEKGRKGPTGVVKAFAVDKSFSFDSLRSYEPGVDYFLFDSKGPLPGGNGFAFDWSLLEGYTLNTPFFLSGGIGMAETENLRHFLKTPLAEKCHAIDVNSGFEVRPGLKDPSRLQTFIKKIM</sequence>
<evidence type="ECO:0000256" key="9">
    <source>
        <dbReference type="HAMAP-Rule" id="MF_00135"/>
    </source>
</evidence>
<evidence type="ECO:0000256" key="3">
    <source>
        <dbReference type="ARBA" id="ARBA00012572"/>
    </source>
</evidence>
<evidence type="ECO:0000256" key="8">
    <source>
        <dbReference type="ARBA" id="ARBA00023235"/>
    </source>
</evidence>
<evidence type="ECO:0000313" key="12">
    <source>
        <dbReference type="Proteomes" id="UP000468443"/>
    </source>
</evidence>
<gene>
    <name evidence="9" type="primary">trpF</name>
    <name evidence="11" type="ORF">GWK09_01725</name>
</gene>
<dbReference type="Proteomes" id="UP000468443">
    <property type="component" value="Unassembled WGS sequence"/>
</dbReference>
<dbReference type="Gene3D" id="3.20.20.70">
    <property type="entry name" value="Aldolase class I"/>
    <property type="match status" value="1"/>
</dbReference>
<evidence type="ECO:0000313" key="11">
    <source>
        <dbReference type="EMBL" id="NER09220.1"/>
    </source>
</evidence>
<organism evidence="11 12">
    <name type="scientific">Muriicola jejuensis</name>
    <dbReference type="NCBI Taxonomy" id="504488"/>
    <lineage>
        <taxon>Bacteria</taxon>
        <taxon>Pseudomonadati</taxon>
        <taxon>Bacteroidota</taxon>
        <taxon>Flavobacteriia</taxon>
        <taxon>Flavobacteriales</taxon>
        <taxon>Flavobacteriaceae</taxon>
        <taxon>Muriicola</taxon>
    </lineage>
</organism>